<dbReference type="EMBL" id="JAACXV010022005">
    <property type="protein sequence ID" value="KAF7263360.1"/>
    <property type="molecule type" value="Genomic_DNA"/>
</dbReference>
<keyword evidence="3" id="KW-1185">Reference proteome</keyword>
<dbReference type="Gene3D" id="1.10.287.1490">
    <property type="match status" value="1"/>
</dbReference>
<evidence type="ECO:0000313" key="3">
    <source>
        <dbReference type="Proteomes" id="UP000625711"/>
    </source>
</evidence>
<sequence length="415" mass="47071">STDVTVHVGSNTFKVEKIIIHESYSKGKQNSENDIALLKLVNPIPISLYGLKEAEILDQLDFDTGLIVDIIGFYSSFKATIVKCDTVDIMVHDRSGCITEKMFSDRDSKANGKIVVLNGKVLGHTITNMRTVYLNNVTESFVRYGSYTEWACEITNTNSGVCNAHSYKKDIATVQNSLKKRLDNLEQEQEKLKKGVNTFGSNLQDNLNLAKKYYDDLISKGNERIYMLETKERALIDKAGVFASQINEMSTFSKNKIISVEKFMYDLKSDVTKLASQCNINENKINYLETQVKYLENQMSDNSKQLNSYKFKVDKLQFEIDRLTQQIEGNNGTNSQVTILQEMVVNLTSTITFVTKKIDSSDTSATSKFEELEDKKTTLKAIIEKMEKRFEKCSCVEKELFDHILFMASGSVEPN</sequence>
<dbReference type="Gene3D" id="2.40.10.10">
    <property type="entry name" value="Trypsin-like serine proteases"/>
    <property type="match status" value="1"/>
</dbReference>
<comment type="caution">
    <text evidence="2">The sequence shown here is derived from an EMBL/GenBank/DDBJ whole genome shotgun (WGS) entry which is preliminary data.</text>
</comment>
<name>A0A834HJK7_RHYFE</name>
<dbReference type="InterPro" id="IPR043504">
    <property type="entry name" value="Peptidase_S1_PA_chymotrypsin"/>
</dbReference>
<feature type="non-terminal residue" evidence="2">
    <location>
        <position position="1"/>
    </location>
</feature>
<dbReference type="SUPFAM" id="SSF58100">
    <property type="entry name" value="Bacterial hemolysins"/>
    <property type="match status" value="1"/>
</dbReference>
<keyword evidence="1" id="KW-0175">Coiled coil</keyword>
<reference evidence="2" key="1">
    <citation type="submission" date="2020-08" db="EMBL/GenBank/DDBJ databases">
        <title>Genome sequencing and assembly of the red palm weevil Rhynchophorus ferrugineus.</title>
        <authorList>
            <person name="Dias G.B."/>
            <person name="Bergman C.M."/>
            <person name="Manee M."/>
        </authorList>
    </citation>
    <scope>NUCLEOTIDE SEQUENCE</scope>
    <source>
        <strain evidence="2">AA-2017</strain>
        <tissue evidence="2">Whole larva</tissue>
    </source>
</reference>
<dbReference type="AlphaFoldDB" id="A0A834HJK7"/>
<accession>A0A834HJK7</accession>
<gene>
    <name evidence="2" type="ORF">GWI33_002731</name>
</gene>
<dbReference type="Proteomes" id="UP000625711">
    <property type="component" value="Unassembled WGS sequence"/>
</dbReference>
<feature type="coiled-coil region" evidence="1">
    <location>
        <begin position="168"/>
        <end position="195"/>
    </location>
</feature>
<evidence type="ECO:0000313" key="2">
    <source>
        <dbReference type="EMBL" id="KAF7263360.1"/>
    </source>
</evidence>
<dbReference type="InterPro" id="IPR009003">
    <property type="entry name" value="Peptidase_S1_PA"/>
</dbReference>
<dbReference type="SUPFAM" id="SSF50494">
    <property type="entry name" value="Trypsin-like serine proteases"/>
    <property type="match status" value="1"/>
</dbReference>
<protein>
    <submittedName>
        <fullName evidence="2">Uncharacterized protein</fullName>
    </submittedName>
</protein>
<evidence type="ECO:0000256" key="1">
    <source>
        <dbReference type="SAM" id="Coils"/>
    </source>
</evidence>
<proteinExistence type="predicted"/>
<organism evidence="2 3">
    <name type="scientific">Rhynchophorus ferrugineus</name>
    <name type="common">Red palm weevil</name>
    <name type="synonym">Curculio ferrugineus</name>
    <dbReference type="NCBI Taxonomy" id="354439"/>
    <lineage>
        <taxon>Eukaryota</taxon>
        <taxon>Metazoa</taxon>
        <taxon>Ecdysozoa</taxon>
        <taxon>Arthropoda</taxon>
        <taxon>Hexapoda</taxon>
        <taxon>Insecta</taxon>
        <taxon>Pterygota</taxon>
        <taxon>Neoptera</taxon>
        <taxon>Endopterygota</taxon>
        <taxon>Coleoptera</taxon>
        <taxon>Polyphaga</taxon>
        <taxon>Cucujiformia</taxon>
        <taxon>Curculionidae</taxon>
        <taxon>Dryophthorinae</taxon>
        <taxon>Rhynchophorus</taxon>
    </lineage>
</organism>